<dbReference type="EMBL" id="WWTN01000002">
    <property type="protein sequence ID" value="MZH54497.1"/>
    <property type="molecule type" value="Genomic_DNA"/>
</dbReference>
<dbReference type="SMART" id="SM00530">
    <property type="entry name" value="HTH_XRE"/>
    <property type="match status" value="2"/>
</dbReference>
<evidence type="ECO:0000256" key="1">
    <source>
        <dbReference type="ARBA" id="ARBA00023125"/>
    </source>
</evidence>
<accession>A0AB36B3F6</accession>
<evidence type="ECO:0000313" key="3">
    <source>
        <dbReference type="EMBL" id="MZH54497.1"/>
    </source>
</evidence>
<comment type="caution">
    <text evidence="3">The sequence shown here is derived from an EMBL/GenBank/DDBJ whole genome shotgun (WGS) entry which is preliminary data.</text>
</comment>
<dbReference type="AlphaFoldDB" id="A0AB36B3F6"/>
<dbReference type="InterPro" id="IPR010982">
    <property type="entry name" value="Lambda_DNA-bd_dom_sf"/>
</dbReference>
<dbReference type="Gene3D" id="1.10.260.40">
    <property type="entry name" value="lambda repressor-like DNA-binding domains"/>
    <property type="match status" value="2"/>
</dbReference>
<keyword evidence="1" id="KW-0238">DNA-binding</keyword>
<dbReference type="PANTHER" id="PTHR46558">
    <property type="entry name" value="TRACRIPTIONAL REGULATORY PROTEIN-RELATED-RELATED"/>
    <property type="match status" value="1"/>
</dbReference>
<feature type="domain" description="HTH cro/C1-type" evidence="2">
    <location>
        <begin position="90"/>
        <end position="130"/>
    </location>
</feature>
<dbReference type="SUPFAM" id="SSF47413">
    <property type="entry name" value="lambda repressor-like DNA-binding domains"/>
    <property type="match status" value="2"/>
</dbReference>
<evidence type="ECO:0000313" key="4">
    <source>
        <dbReference type="Proteomes" id="UP000604383"/>
    </source>
</evidence>
<dbReference type="PANTHER" id="PTHR46558:SF4">
    <property type="entry name" value="DNA-BIDING PHAGE PROTEIN"/>
    <property type="match status" value="1"/>
</dbReference>
<dbReference type="InterPro" id="IPR001387">
    <property type="entry name" value="Cro/C1-type_HTH"/>
</dbReference>
<dbReference type="Pfam" id="PF01381">
    <property type="entry name" value="HTH_3"/>
    <property type="match status" value="1"/>
</dbReference>
<dbReference type="GO" id="GO:0003677">
    <property type="term" value="F:DNA binding"/>
    <property type="evidence" value="ECO:0007669"/>
    <property type="project" value="UniProtKB-KW"/>
</dbReference>
<reference evidence="3" key="1">
    <citation type="journal article" date="2019" name="Nat. Med.">
        <title>A library of human gut bacterial isolates paired with longitudinal multiomics data enables mechanistic microbiome research.</title>
        <authorList>
            <person name="Poyet M."/>
            <person name="Groussin M."/>
            <person name="Gibbons S.M."/>
            <person name="Avila-Pacheco J."/>
            <person name="Jiang X."/>
            <person name="Kearney S.M."/>
            <person name="Perrotta A.R."/>
            <person name="Berdy B."/>
            <person name="Zhao S."/>
            <person name="Lieberman T.D."/>
            <person name="Swanson P.K."/>
            <person name="Smith M."/>
            <person name="Roesemann S."/>
            <person name="Alexander J.E."/>
            <person name="Rich S.A."/>
            <person name="Livny J."/>
            <person name="Vlamakis H."/>
            <person name="Clish C."/>
            <person name="Bullock K."/>
            <person name="Deik A."/>
            <person name="Scott J."/>
            <person name="Pierce K.A."/>
            <person name="Xavier R.J."/>
            <person name="Alm E.J."/>
        </authorList>
    </citation>
    <scope>NUCLEOTIDE SEQUENCE</scope>
    <source>
        <strain evidence="3">BIOML-A12</strain>
    </source>
</reference>
<protein>
    <submittedName>
        <fullName evidence="3">Helix-turn-helix domain-containing protein</fullName>
    </submittedName>
</protein>
<evidence type="ECO:0000259" key="2">
    <source>
        <dbReference type="PROSITE" id="PS50943"/>
    </source>
</evidence>
<organism evidence="3 4">
    <name type="scientific">Clostridium innocuum</name>
    <dbReference type="NCBI Taxonomy" id="1522"/>
    <lineage>
        <taxon>Bacteria</taxon>
        <taxon>Bacillati</taxon>
        <taxon>Bacillota</taxon>
        <taxon>Clostridia</taxon>
        <taxon>Eubacteriales</taxon>
        <taxon>Clostridiaceae</taxon>
        <taxon>Clostridium</taxon>
    </lineage>
</organism>
<dbReference type="CDD" id="cd00093">
    <property type="entry name" value="HTH_XRE"/>
    <property type="match status" value="1"/>
</dbReference>
<dbReference type="Pfam" id="PF13443">
    <property type="entry name" value="HTH_26"/>
    <property type="match status" value="1"/>
</dbReference>
<dbReference type="PROSITE" id="PS50943">
    <property type="entry name" value="HTH_CROC1"/>
    <property type="match status" value="2"/>
</dbReference>
<proteinExistence type="predicted"/>
<feature type="domain" description="HTH cro/C1-type" evidence="2">
    <location>
        <begin position="7"/>
        <end position="62"/>
    </location>
</feature>
<name>A0AB36B3F6_CLOIN</name>
<dbReference type="Proteomes" id="UP000604383">
    <property type="component" value="Unassembled WGS sequence"/>
</dbReference>
<gene>
    <name evidence="3" type="ORF">GT664_01715</name>
</gene>
<dbReference type="RefSeq" id="WP_161128915.1">
    <property type="nucleotide sequence ID" value="NZ_JAJTIM010000034.1"/>
</dbReference>
<sequence>METADIIKTLRERNGWTQEELGEKVGVKKSAVAKWENGRVENLKRNMIESLSSIFGVTPSYLMGWDNGERNFHINLKFLLEYQEKDISSLCRETGISAERINGFLNDKFDPTKGELFDIATFFNVDPTEILTKKMASFSHIYTDEYGNDNASMLDKIELYYGYGMRQIVEQAENLNTDGYNKVIDYMRDLNDKYFKG</sequence>